<keyword evidence="2" id="KW-1185">Reference proteome</keyword>
<gene>
    <name evidence="1" type="ORF">GUJ93_ZPchr0002g23836</name>
</gene>
<sequence length="81" mass="9107">MRWPPPTLTVRSTMGYGRVVRALTLDAPRRTCWLLRSAACVDRRGAELLASAEQLRLVFLSPLPQPTVLHANAENEKDTYT</sequence>
<proteinExistence type="predicted"/>
<name>A0A8J5S7Q1_ZIZPA</name>
<organism evidence="1 2">
    <name type="scientific">Zizania palustris</name>
    <name type="common">Northern wild rice</name>
    <dbReference type="NCBI Taxonomy" id="103762"/>
    <lineage>
        <taxon>Eukaryota</taxon>
        <taxon>Viridiplantae</taxon>
        <taxon>Streptophyta</taxon>
        <taxon>Embryophyta</taxon>
        <taxon>Tracheophyta</taxon>
        <taxon>Spermatophyta</taxon>
        <taxon>Magnoliopsida</taxon>
        <taxon>Liliopsida</taxon>
        <taxon>Poales</taxon>
        <taxon>Poaceae</taxon>
        <taxon>BOP clade</taxon>
        <taxon>Oryzoideae</taxon>
        <taxon>Oryzeae</taxon>
        <taxon>Zizaniinae</taxon>
        <taxon>Zizania</taxon>
    </lineage>
</organism>
<evidence type="ECO:0000313" key="2">
    <source>
        <dbReference type="Proteomes" id="UP000729402"/>
    </source>
</evidence>
<dbReference type="Proteomes" id="UP000729402">
    <property type="component" value="Unassembled WGS sequence"/>
</dbReference>
<protein>
    <submittedName>
        <fullName evidence="1">Uncharacterized protein</fullName>
    </submittedName>
</protein>
<dbReference type="AlphaFoldDB" id="A0A8J5S7Q1"/>
<accession>A0A8J5S7Q1</accession>
<reference evidence="1" key="2">
    <citation type="submission" date="2021-02" db="EMBL/GenBank/DDBJ databases">
        <authorList>
            <person name="Kimball J.A."/>
            <person name="Haas M.W."/>
            <person name="Macchietto M."/>
            <person name="Kono T."/>
            <person name="Duquette J."/>
            <person name="Shao M."/>
        </authorList>
    </citation>
    <scope>NUCLEOTIDE SEQUENCE</scope>
    <source>
        <tissue evidence="1">Fresh leaf tissue</tissue>
    </source>
</reference>
<dbReference type="EMBL" id="JAAALK010000287">
    <property type="protein sequence ID" value="KAG8060293.1"/>
    <property type="molecule type" value="Genomic_DNA"/>
</dbReference>
<comment type="caution">
    <text evidence="1">The sequence shown here is derived from an EMBL/GenBank/DDBJ whole genome shotgun (WGS) entry which is preliminary data.</text>
</comment>
<evidence type="ECO:0000313" key="1">
    <source>
        <dbReference type="EMBL" id="KAG8060293.1"/>
    </source>
</evidence>
<reference evidence="1" key="1">
    <citation type="journal article" date="2021" name="bioRxiv">
        <title>Whole Genome Assembly and Annotation of Northern Wild Rice, Zizania palustris L., Supports a Whole Genome Duplication in the Zizania Genus.</title>
        <authorList>
            <person name="Haas M."/>
            <person name="Kono T."/>
            <person name="Macchietto M."/>
            <person name="Millas R."/>
            <person name="McGilp L."/>
            <person name="Shao M."/>
            <person name="Duquette J."/>
            <person name="Hirsch C.N."/>
            <person name="Kimball J."/>
        </authorList>
    </citation>
    <scope>NUCLEOTIDE SEQUENCE</scope>
    <source>
        <tissue evidence="1">Fresh leaf tissue</tissue>
    </source>
</reference>